<dbReference type="AlphaFoldDB" id="A0A6J4SYS9"/>
<dbReference type="Gene3D" id="2.60.40.2500">
    <property type="match status" value="1"/>
</dbReference>
<dbReference type="Pfam" id="PF03524">
    <property type="entry name" value="CagX"/>
    <property type="match status" value="1"/>
</dbReference>
<evidence type="ECO:0000256" key="4">
    <source>
        <dbReference type="SAM" id="SignalP"/>
    </source>
</evidence>
<feature type="region of interest" description="Disordered" evidence="3">
    <location>
        <begin position="231"/>
        <end position="254"/>
    </location>
</feature>
<dbReference type="RefSeq" id="WP_294168445.1">
    <property type="nucleotide sequence ID" value="NZ_CADCWA010000055.1"/>
</dbReference>
<evidence type="ECO:0000256" key="3">
    <source>
        <dbReference type="SAM" id="MobiDB-lite"/>
    </source>
</evidence>
<proteinExistence type="inferred from homology"/>
<gene>
    <name evidence="5" type="ORF">AVDCRST_MAG31-832</name>
</gene>
<dbReference type="CDD" id="cd06911">
    <property type="entry name" value="VirB9_CagX_TrbG"/>
    <property type="match status" value="1"/>
</dbReference>
<evidence type="ECO:0000313" key="5">
    <source>
        <dbReference type="EMBL" id="CAA9508732.1"/>
    </source>
</evidence>
<accession>A0A6J4SYS9</accession>
<organism evidence="5">
    <name type="scientific">uncultured Sphingomonas sp</name>
    <dbReference type="NCBI Taxonomy" id="158754"/>
    <lineage>
        <taxon>Bacteria</taxon>
        <taxon>Pseudomonadati</taxon>
        <taxon>Pseudomonadota</taxon>
        <taxon>Alphaproteobacteria</taxon>
        <taxon>Sphingomonadales</taxon>
        <taxon>Sphingomonadaceae</taxon>
        <taxon>Sphingomonas</taxon>
        <taxon>environmental samples</taxon>
    </lineage>
</organism>
<feature type="signal peptide" evidence="4">
    <location>
        <begin position="1"/>
        <end position="22"/>
    </location>
</feature>
<name>A0A6J4SYS9_9SPHN</name>
<feature type="region of interest" description="Disordered" evidence="3">
    <location>
        <begin position="127"/>
        <end position="153"/>
    </location>
</feature>
<comment type="similarity">
    <text evidence="1">Belongs to the TrbG/VirB9 family.</text>
</comment>
<dbReference type="InterPro" id="IPR010258">
    <property type="entry name" value="Conjugal_tfr_TrbG/VirB9/CagX"/>
</dbReference>
<keyword evidence="2 4" id="KW-0732">Signal</keyword>
<sequence>MKYLAFPLALLLFAAPATPVAAADTRVRTVLFKPETVVRFVGRPGYQSAIRFGPDERIENVAVGDSVSWQVTPNKRGDHLFVKPLTAGARSNLMVVTDKRTYLFDLETGRGTQPVYALSFEYPDYPAPGSIPPPPEPAPASTNVAQSAPPPPAPLPQLHFGWTARGAKALRPARVFDDGKSTYLSWPEKVPLPAVLIPAPDGTESPSNYRMEQGYIIVEGVAPQLILRRGKHSATVTSTPRTNRPVRTADTKEP</sequence>
<dbReference type="EMBL" id="CADCWA010000055">
    <property type="protein sequence ID" value="CAA9508732.1"/>
    <property type="molecule type" value="Genomic_DNA"/>
</dbReference>
<evidence type="ECO:0000256" key="1">
    <source>
        <dbReference type="ARBA" id="ARBA00006135"/>
    </source>
</evidence>
<feature type="compositionally biased region" description="Pro residues" evidence="3">
    <location>
        <begin position="127"/>
        <end position="138"/>
    </location>
</feature>
<dbReference type="InterPro" id="IPR033645">
    <property type="entry name" value="VirB9/CagX/TrbG_C"/>
</dbReference>
<dbReference type="InterPro" id="IPR038161">
    <property type="entry name" value="VirB9/CagX/TrbG_C_sf"/>
</dbReference>
<protein>
    <submittedName>
        <fullName evidence="5">Outer membrane and periplasm component of type IV secretion of T-DNA complex, has secretin-like domain, VirB9</fullName>
    </submittedName>
</protein>
<feature type="chain" id="PRO_5026834990" evidence="4">
    <location>
        <begin position="23"/>
        <end position="254"/>
    </location>
</feature>
<reference evidence="5" key="1">
    <citation type="submission" date="2020-02" db="EMBL/GenBank/DDBJ databases">
        <authorList>
            <person name="Meier V. D."/>
        </authorList>
    </citation>
    <scope>NUCLEOTIDE SEQUENCE</scope>
    <source>
        <strain evidence="5">AVDCRST_MAG31</strain>
    </source>
</reference>
<evidence type="ECO:0000256" key="2">
    <source>
        <dbReference type="ARBA" id="ARBA00022729"/>
    </source>
</evidence>